<keyword evidence="2" id="KW-1185">Reference proteome</keyword>
<organism evidence="1 2">
    <name type="scientific">Shewanella inventionis</name>
    <dbReference type="NCBI Taxonomy" id="1738770"/>
    <lineage>
        <taxon>Bacteria</taxon>
        <taxon>Pseudomonadati</taxon>
        <taxon>Pseudomonadota</taxon>
        <taxon>Gammaproteobacteria</taxon>
        <taxon>Alteromonadales</taxon>
        <taxon>Shewanellaceae</taxon>
        <taxon>Shewanella</taxon>
    </lineage>
</organism>
<reference evidence="2" key="1">
    <citation type="journal article" date="2019" name="Int. J. Syst. Evol. Microbiol.">
        <title>The Global Catalogue of Microorganisms (GCM) 10K type strain sequencing project: providing services to taxonomists for standard genome sequencing and annotation.</title>
        <authorList>
            <consortium name="The Broad Institute Genomics Platform"/>
            <consortium name="The Broad Institute Genome Sequencing Center for Infectious Disease"/>
            <person name="Wu L."/>
            <person name="Ma J."/>
        </authorList>
    </citation>
    <scope>NUCLEOTIDE SEQUENCE [LARGE SCALE GENOMIC DNA]</scope>
    <source>
        <strain evidence="2">CGMCC 1.15339</strain>
    </source>
</reference>
<protein>
    <submittedName>
        <fullName evidence="1">Uncharacterized protein</fullName>
    </submittedName>
</protein>
<proteinExistence type="predicted"/>
<dbReference type="Proteomes" id="UP000617555">
    <property type="component" value="Unassembled WGS sequence"/>
</dbReference>
<sequence length="183" mass="20978">MSSDIVKNFCVNALPRELTSSYSDKDLYVIFCRARGANDYLVRWNTKVEWIGPKDELHHYCSVMAEQFDDGLYQSDGIEFESNGASFTSHIQSLINKATPLTDKTILDYKLQSLSISESIYLIAFPIAKRLLFKRHPNPTRNEFVTLANTIDELTELFSLCHVASVVNDDPVHCWYYRPNIVS</sequence>
<dbReference type="EMBL" id="BMII01000008">
    <property type="protein sequence ID" value="GGB52973.1"/>
    <property type="molecule type" value="Genomic_DNA"/>
</dbReference>
<comment type="caution">
    <text evidence="1">The sequence shown here is derived from an EMBL/GenBank/DDBJ whole genome shotgun (WGS) entry which is preliminary data.</text>
</comment>
<name>A0ABQ1IUN5_9GAMM</name>
<dbReference type="RefSeq" id="WP_188737969.1">
    <property type="nucleotide sequence ID" value="NZ_BMII01000008.1"/>
</dbReference>
<evidence type="ECO:0000313" key="2">
    <source>
        <dbReference type="Proteomes" id="UP000617555"/>
    </source>
</evidence>
<gene>
    <name evidence="1" type="ORF">GCM10011607_11840</name>
</gene>
<evidence type="ECO:0000313" key="1">
    <source>
        <dbReference type="EMBL" id="GGB52973.1"/>
    </source>
</evidence>
<accession>A0ABQ1IUN5</accession>